<name>A0ABY8J228_9BACI</name>
<evidence type="ECO:0000313" key="3">
    <source>
        <dbReference type="Proteomes" id="UP001221597"/>
    </source>
</evidence>
<dbReference type="RefSeq" id="WP_283077409.1">
    <property type="nucleotide sequence ID" value="NZ_CP121671.1"/>
</dbReference>
<keyword evidence="1" id="KW-0472">Membrane</keyword>
<gene>
    <name evidence="2" type="ORF">P9989_03325</name>
</gene>
<proteinExistence type="predicted"/>
<evidence type="ECO:0000313" key="2">
    <source>
        <dbReference type="EMBL" id="WFT75443.1"/>
    </source>
</evidence>
<sequence>MRKAMVIIVAALAGIVTGIVVSELIGMISYLWFGKLMGIKYLPIVFAIVFAWIGPGIDRRFIRTNTRK</sequence>
<organism evidence="2 3">
    <name type="scientific">Halobacillus naozhouensis</name>
    <dbReference type="NCBI Taxonomy" id="554880"/>
    <lineage>
        <taxon>Bacteria</taxon>
        <taxon>Bacillati</taxon>
        <taxon>Bacillota</taxon>
        <taxon>Bacilli</taxon>
        <taxon>Bacillales</taxon>
        <taxon>Bacillaceae</taxon>
        <taxon>Halobacillus</taxon>
    </lineage>
</organism>
<accession>A0ABY8J228</accession>
<keyword evidence="3" id="KW-1185">Reference proteome</keyword>
<dbReference type="Proteomes" id="UP001221597">
    <property type="component" value="Chromosome"/>
</dbReference>
<dbReference type="Pfam" id="PF19382">
    <property type="entry name" value="DUF5957"/>
    <property type="match status" value="1"/>
</dbReference>
<keyword evidence="1" id="KW-0812">Transmembrane</keyword>
<keyword evidence="1" id="KW-1133">Transmembrane helix</keyword>
<reference evidence="2 3" key="1">
    <citation type="submission" date="2023-04" db="EMBL/GenBank/DDBJ databases">
        <title>Genome sequence of Halobacillus naozhouensis KACC 21980.</title>
        <authorList>
            <person name="Kim S."/>
            <person name="Heo J."/>
            <person name="Kwon S.-W."/>
        </authorList>
    </citation>
    <scope>NUCLEOTIDE SEQUENCE [LARGE SCALE GENOMIC DNA]</scope>
    <source>
        <strain evidence="2 3">KCTC 13234</strain>
    </source>
</reference>
<evidence type="ECO:0000256" key="1">
    <source>
        <dbReference type="SAM" id="Phobius"/>
    </source>
</evidence>
<feature type="transmembrane region" description="Helical" evidence="1">
    <location>
        <begin position="39"/>
        <end position="57"/>
    </location>
</feature>
<dbReference type="InterPro" id="IPR046001">
    <property type="entry name" value="DUF5957"/>
</dbReference>
<dbReference type="EMBL" id="CP121671">
    <property type="protein sequence ID" value="WFT75443.1"/>
    <property type="molecule type" value="Genomic_DNA"/>
</dbReference>
<protein>
    <submittedName>
        <fullName evidence="2">DUF5957 family protein</fullName>
    </submittedName>
</protein>
<feature type="transmembrane region" description="Helical" evidence="1">
    <location>
        <begin position="7"/>
        <end position="33"/>
    </location>
</feature>